<feature type="transmembrane region" description="Helical" evidence="1">
    <location>
        <begin position="645"/>
        <end position="661"/>
    </location>
</feature>
<organism evidence="2 3">
    <name type="scientific">Bacillus pseudomycoides</name>
    <dbReference type="NCBI Taxonomy" id="64104"/>
    <lineage>
        <taxon>Bacteria</taxon>
        <taxon>Bacillati</taxon>
        <taxon>Bacillota</taxon>
        <taxon>Bacilli</taxon>
        <taxon>Bacillales</taxon>
        <taxon>Bacillaceae</taxon>
        <taxon>Bacillus</taxon>
        <taxon>Bacillus cereus group</taxon>
    </lineage>
</organism>
<feature type="transmembrane region" description="Helical" evidence="1">
    <location>
        <begin position="161"/>
        <end position="181"/>
    </location>
</feature>
<dbReference type="AlphaFoldDB" id="A0A1Y3MQL1"/>
<evidence type="ECO:0000256" key="1">
    <source>
        <dbReference type="SAM" id="Phobius"/>
    </source>
</evidence>
<feature type="transmembrane region" description="Helical" evidence="1">
    <location>
        <begin position="207"/>
        <end position="229"/>
    </location>
</feature>
<keyword evidence="1" id="KW-0812">Transmembrane</keyword>
<keyword evidence="1" id="KW-1133">Transmembrane helix</keyword>
<protein>
    <recommendedName>
        <fullName evidence="4">Bacteriocin-associated integral membrane protein</fullName>
    </recommendedName>
</protein>
<evidence type="ECO:0008006" key="4">
    <source>
        <dbReference type="Google" id="ProtNLM"/>
    </source>
</evidence>
<dbReference type="RefSeq" id="WP_088093801.1">
    <property type="nucleotide sequence ID" value="NZ_JBEUTC010000149.1"/>
</dbReference>
<accession>A0A1Y3MQL1</accession>
<gene>
    <name evidence="2" type="ORF">BW425_06695</name>
</gene>
<proteinExistence type="predicted"/>
<dbReference type="Proteomes" id="UP000195321">
    <property type="component" value="Unassembled WGS sequence"/>
</dbReference>
<feature type="transmembrane region" description="Helical" evidence="1">
    <location>
        <begin position="282"/>
        <end position="303"/>
    </location>
</feature>
<name>A0A1Y3MQL1_9BACI</name>
<dbReference type="EMBL" id="MWPX01000004">
    <property type="protein sequence ID" value="OUM49862.1"/>
    <property type="molecule type" value="Genomic_DNA"/>
</dbReference>
<evidence type="ECO:0000313" key="2">
    <source>
        <dbReference type="EMBL" id="OUM49862.1"/>
    </source>
</evidence>
<sequence>MKKLLFIFLIGQLFLLSYIFNKSVYDIYELNNLGDTTLDGYIVEDVSGNKLNELYEEMNSACLSNKTCQLQLIKTPVSKYNQFIYDIYHSQEKDINKPKSISSDTVLNYHPLTKEDFVDSNGVFYTNLSLDRLNDLSKKIGITINPYHNDIAYSQIVTYNILNFVILFILTQLVLLIYTFTRIKVNAIKKMLGYSKFKMVQASLKDFIFMESIILIITLGIHFLYYVFLDNVVPRYFYLLVAFLVLVIAINVVMLLFTQISLRFIDINLMIKNKVYSNRLNYILYAIKILLILSITVSISSFITNYREYKAKSRDLERYTKLEGYFTSNGFNSNEDEKVRNNPKLIAEYGEAVKKMYHHFDEKEKLYVSDAYILELLKPTYLEMNGLNKEDLYTSIKDNYIVVNERYIHDFMKIKNEAGIKITNFHVTKPTILVPAKYKSQESKIKKIYIEQYNQLLNYNENFGLPKSESKNIDNVEVIYIANNQEYELLGKNMSEDDSDMKLKDTIIMIDQGNFGSLYYYDQLSSGNVYFHLNQRDEFSQILAKHHLNKLVNVGTLLTPYMDKVHFVEFIMYNSFVFTLLFLFTLIFVICISNYVDIVSNSKRYAIQYIYGYSVMKTFKLHLIVYVMLLGMTLMNVFIEFNIPFYLVILVVDFIILLYFYKKIIKNDTHKIVKGG</sequence>
<feature type="transmembrane region" description="Helical" evidence="1">
    <location>
        <begin position="235"/>
        <end position="262"/>
    </location>
</feature>
<keyword evidence="1" id="KW-0472">Membrane</keyword>
<feature type="transmembrane region" description="Helical" evidence="1">
    <location>
        <begin position="576"/>
        <end position="598"/>
    </location>
</feature>
<reference evidence="2 3" key="1">
    <citation type="submission" date="2017-02" db="EMBL/GenBank/DDBJ databases">
        <title>Bacillus pseudomycoides isolate FSL K6-0042.</title>
        <authorList>
            <person name="Kovac J."/>
        </authorList>
    </citation>
    <scope>NUCLEOTIDE SEQUENCE [LARGE SCALE GENOMIC DNA]</scope>
    <source>
        <strain evidence="2 3">FSL K6-0042</strain>
    </source>
</reference>
<evidence type="ECO:0000313" key="3">
    <source>
        <dbReference type="Proteomes" id="UP000195321"/>
    </source>
</evidence>
<comment type="caution">
    <text evidence="2">The sequence shown here is derived from an EMBL/GenBank/DDBJ whole genome shotgun (WGS) entry which is preliminary data.</text>
</comment>